<name>A0A7G9Z5P8_9EURY</name>
<evidence type="ECO:0000313" key="2">
    <source>
        <dbReference type="EMBL" id="QNO55582.1"/>
    </source>
</evidence>
<evidence type="ECO:0008006" key="3">
    <source>
        <dbReference type="Google" id="ProtNLM"/>
    </source>
</evidence>
<gene>
    <name evidence="2" type="ORF">BJEEAEJC_00025</name>
</gene>
<dbReference type="AlphaFoldDB" id="A0A7G9Z5P8"/>
<keyword evidence="1" id="KW-0175">Coiled coil</keyword>
<protein>
    <recommendedName>
        <fullName evidence="3">Phosphoserine phosphatase</fullName>
    </recommendedName>
</protein>
<evidence type="ECO:0000256" key="1">
    <source>
        <dbReference type="SAM" id="Coils"/>
    </source>
</evidence>
<sequence>MLEELEERRAEITKKADEYKARRTELNSEASKWAELRDELNGRIKSAVEKAKGFKKQREEYEKLIGDGKAKRSELNKKASQHYSTVEQMRKKNDMQSIQAFELLRQRIDKLELKQQVEVLSKEKERKLVAKITELKREFDGMEKELEKDQKLKELLKKAQKYRKESDKYHEEVIRNVKYSHECRDKMVRCFKEADRVRVKADEAHQHFLESQEGADGAHRLYIRHLRDVKDFDRVITGLKRKVSEDWVFRGRIEAKKKAKDIYERFRDGEKLSTEDLMQLQKSEMMFK</sequence>
<feature type="coiled-coil region" evidence="1">
    <location>
        <begin position="125"/>
        <end position="172"/>
    </location>
</feature>
<dbReference type="Pfam" id="PF23435">
    <property type="entry name" value="DUF7121"/>
    <property type="match status" value="1"/>
</dbReference>
<dbReference type="InterPro" id="IPR055545">
    <property type="entry name" value="DUF7121"/>
</dbReference>
<organism evidence="2">
    <name type="scientific">Candidatus Methanophaga sp. ANME-1 ERB7</name>
    <dbReference type="NCBI Taxonomy" id="2759913"/>
    <lineage>
        <taxon>Archaea</taxon>
        <taxon>Methanobacteriati</taxon>
        <taxon>Methanobacteriota</taxon>
        <taxon>Stenosarchaea group</taxon>
        <taxon>Methanomicrobia</taxon>
        <taxon>Candidatus Methanophagales</taxon>
        <taxon>Candidatus Methanophagaceae</taxon>
        <taxon>Candidatus Methanophaga</taxon>
    </lineage>
</organism>
<dbReference type="EMBL" id="MT631622">
    <property type="protein sequence ID" value="QNO55582.1"/>
    <property type="molecule type" value="Genomic_DNA"/>
</dbReference>
<reference evidence="2" key="1">
    <citation type="submission" date="2020-06" db="EMBL/GenBank/DDBJ databases">
        <title>Unique genomic features of the anaerobic methanotrophic archaea.</title>
        <authorList>
            <person name="Chadwick G.L."/>
            <person name="Skennerton C.T."/>
            <person name="Laso-Perez R."/>
            <person name="Leu A.O."/>
            <person name="Speth D.R."/>
            <person name="Yu H."/>
            <person name="Morgan-Lang C."/>
            <person name="Hatzenpichler R."/>
            <person name="Goudeau D."/>
            <person name="Malmstrom R."/>
            <person name="Brazelton W.J."/>
            <person name="Woyke T."/>
            <person name="Hallam S.J."/>
            <person name="Tyson G.W."/>
            <person name="Wegener G."/>
            <person name="Boetius A."/>
            <person name="Orphan V."/>
        </authorList>
    </citation>
    <scope>NUCLEOTIDE SEQUENCE</scope>
</reference>
<feature type="coiled-coil region" evidence="1">
    <location>
        <begin position="2"/>
        <end position="64"/>
    </location>
</feature>
<accession>A0A7G9Z5P8</accession>
<proteinExistence type="predicted"/>